<evidence type="ECO:0000256" key="1">
    <source>
        <dbReference type="ARBA" id="ARBA00008239"/>
    </source>
</evidence>
<protein>
    <submittedName>
        <fullName evidence="5">Heat shock protein</fullName>
    </submittedName>
</protein>
<dbReference type="PANTHER" id="PTHR11528">
    <property type="entry name" value="HEAT SHOCK PROTEIN 90 FAMILY MEMBER"/>
    <property type="match status" value="1"/>
</dbReference>
<reference evidence="5" key="1">
    <citation type="submission" date="2011-11" db="EMBL/GenBank/DDBJ databases">
        <title>Decoding the brain transcriptome of the Eastern honeybee (Apis cerana) based on pyrosequencing.</title>
        <authorList>
            <person name="Sun L."/>
            <person name="Zheng H."/>
            <person name="Wang Y."/>
            <person name="Xie X."/>
            <person name="Zhu Y."/>
            <person name="Gu W."/>
            <person name="Wang S."/>
        </authorList>
    </citation>
    <scope>NUCLEOTIDE SEQUENCE</scope>
    <source>
        <tissue evidence="5">Brain</tissue>
    </source>
</reference>
<dbReference type="GO" id="GO:0005524">
    <property type="term" value="F:ATP binding"/>
    <property type="evidence" value="ECO:0007669"/>
    <property type="project" value="UniProtKB-KW"/>
</dbReference>
<dbReference type="GO" id="GO:0051082">
    <property type="term" value="F:unfolded protein binding"/>
    <property type="evidence" value="ECO:0007669"/>
    <property type="project" value="InterPro"/>
</dbReference>
<keyword evidence="3" id="KW-0067">ATP-binding</keyword>
<evidence type="ECO:0000256" key="2">
    <source>
        <dbReference type="ARBA" id="ARBA00022741"/>
    </source>
</evidence>
<keyword evidence="4" id="KW-0143">Chaperone</keyword>
<dbReference type="Pfam" id="PF13589">
    <property type="entry name" value="HATPase_c_3"/>
    <property type="match status" value="1"/>
</dbReference>
<dbReference type="EMBL" id="JR043541">
    <property type="protein sequence ID" value="AEY59789.1"/>
    <property type="molecule type" value="mRNA"/>
</dbReference>
<organism evidence="5">
    <name type="scientific">Apis cerana</name>
    <name type="common">Indian honeybee</name>
    <dbReference type="NCBI Taxonomy" id="7461"/>
    <lineage>
        <taxon>Eukaryota</taxon>
        <taxon>Metazoa</taxon>
        <taxon>Ecdysozoa</taxon>
        <taxon>Arthropoda</taxon>
        <taxon>Hexapoda</taxon>
        <taxon>Insecta</taxon>
        <taxon>Pterygota</taxon>
        <taxon>Neoptera</taxon>
        <taxon>Endopterygota</taxon>
        <taxon>Hymenoptera</taxon>
        <taxon>Apocrita</taxon>
        <taxon>Aculeata</taxon>
        <taxon>Apoidea</taxon>
        <taxon>Anthophila</taxon>
        <taxon>Apidae</taxon>
        <taxon>Apis</taxon>
    </lineage>
</organism>
<dbReference type="InterPro" id="IPR019805">
    <property type="entry name" value="Heat_shock_protein_90_CS"/>
</dbReference>
<dbReference type="GO" id="GO:0016887">
    <property type="term" value="F:ATP hydrolysis activity"/>
    <property type="evidence" value="ECO:0007669"/>
    <property type="project" value="InterPro"/>
</dbReference>
<dbReference type="CDD" id="cd16927">
    <property type="entry name" value="HATPase_Hsp90-like"/>
    <property type="match status" value="1"/>
</dbReference>
<dbReference type="InterPro" id="IPR020575">
    <property type="entry name" value="Hsp90_N"/>
</dbReference>
<dbReference type="PROSITE" id="PS00298">
    <property type="entry name" value="HSP90"/>
    <property type="match status" value="1"/>
</dbReference>
<keyword evidence="2" id="KW-0547">Nucleotide-binding</keyword>
<dbReference type="AlphaFoldDB" id="V9IHI3"/>
<dbReference type="InterPro" id="IPR036890">
    <property type="entry name" value="HATPase_C_sf"/>
</dbReference>
<gene>
    <name evidence="5" type="ORF">ACCB04748</name>
</gene>
<dbReference type="PRINTS" id="PR00775">
    <property type="entry name" value="HEATSHOCK90"/>
</dbReference>
<proteinExistence type="evidence at transcript level"/>
<comment type="similarity">
    <text evidence="1">Belongs to the heat shock protein 90 family.</text>
</comment>
<evidence type="ECO:0000313" key="5">
    <source>
        <dbReference type="EMBL" id="AEY59789.1"/>
    </source>
</evidence>
<dbReference type="SUPFAM" id="SSF55874">
    <property type="entry name" value="ATPase domain of HSP90 chaperone/DNA topoisomerase II/histidine kinase"/>
    <property type="match status" value="1"/>
</dbReference>
<name>V9IHI3_APICE</name>
<evidence type="ECO:0000256" key="3">
    <source>
        <dbReference type="ARBA" id="ARBA00022840"/>
    </source>
</evidence>
<accession>V9IHI3</accession>
<dbReference type="GO" id="GO:0140662">
    <property type="term" value="F:ATP-dependent protein folding chaperone"/>
    <property type="evidence" value="ECO:0007669"/>
    <property type="project" value="InterPro"/>
</dbReference>
<dbReference type="InterPro" id="IPR001404">
    <property type="entry name" value="Hsp90_fam"/>
</dbReference>
<evidence type="ECO:0000256" key="4">
    <source>
        <dbReference type="ARBA" id="ARBA00023186"/>
    </source>
</evidence>
<keyword evidence="5" id="KW-0346">Stress response</keyword>
<dbReference type="Gene3D" id="3.30.565.10">
    <property type="entry name" value="Histidine kinase-like ATPase, C-terminal domain"/>
    <property type="match status" value="1"/>
</dbReference>
<sequence length="240" mass="26972">MATIHKLRLAIKFGKNLSRPLSRSFERKILEKQCQRSLAINTNILAQNFSSQTATQTTELHNIIKDVEKPTEEGVKHEFRSETQMLLQIVAKSLYSNKEVFLRELISNASDALEKLRYMRLSDSKAAEVIGDRSLEIHIGTDKQNRTLVIQDTGIGMTREELISNLGTIARSGSRAFIEKLKEKQNIGDSSNIIGQFGVGFYSAFMVADKVEVFTKSYAKDAEDLCWVSDGSNTFNISKS</sequence>